<protein>
    <recommendedName>
        <fullName evidence="3">WxL domain-containing protein</fullName>
    </recommendedName>
</protein>
<evidence type="ECO:0000313" key="1">
    <source>
        <dbReference type="EMBL" id="MFB9768662.1"/>
    </source>
</evidence>
<dbReference type="EMBL" id="JBHLZY010000005">
    <property type="protein sequence ID" value="MFB9768662.1"/>
    <property type="molecule type" value="Genomic_DNA"/>
</dbReference>
<keyword evidence="2" id="KW-1185">Reference proteome</keyword>
<reference evidence="1 2" key="1">
    <citation type="submission" date="2024-09" db="EMBL/GenBank/DDBJ databases">
        <authorList>
            <person name="Sun Q."/>
            <person name="Mori K."/>
        </authorList>
    </citation>
    <scope>NUCLEOTIDE SEQUENCE [LARGE SCALE GENOMIC DNA]</scope>
    <source>
        <strain evidence="1 2">TBRC 4576</strain>
    </source>
</reference>
<evidence type="ECO:0008006" key="3">
    <source>
        <dbReference type="Google" id="ProtNLM"/>
    </source>
</evidence>
<name>A0ABV5WR77_9LACO</name>
<dbReference type="Proteomes" id="UP001589691">
    <property type="component" value="Unassembled WGS sequence"/>
</dbReference>
<evidence type="ECO:0000313" key="2">
    <source>
        <dbReference type="Proteomes" id="UP001589691"/>
    </source>
</evidence>
<organism evidence="1 2">
    <name type="scientific">Lactiplantibacillus modestisalitolerans</name>
    <dbReference type="NCBI Taxonomy" id="1457219"/>
    <lineage>
        <taxon>Bacteria</taxon>
        <taxon>Bacillati</taxon>
        <taxon>Bacillota</taxon>
        <taxon>Bacilli</taxon>
        <taxon>Lactobacillales</taxon>
        <taxon>Lactobacillaceae</taxon>
        <taxon>Lactiplantibacillus</taxon>
    </lineage>
</organism>
<comment type="caution">
    <text evidence="1">The sequence shown here is derived from an EMBL/GenBank/DDBJ whole genome shotgun (WGS) entry which is preliminary data.</text>
</comment>
<dbReference type="PROSITE" id="PS51257">
    <property type="entry name" value="PROKAR_LIPOPROTEIN"/>
    <property type="match status" value="1"/>
</dbReference>
<sequence>MAIRWAKSWENYYRLLLMFIAVLGCLWLIMPGVQAETDAGMQSILGDGNRLEKLTNTGKFKIGVKNYPYLKDVLADHTQNGWVTKDTTKIQIVFSGAMALAANYPDGPYFDLTHNVRVEMGGPNISKVSTDVTYPFTYPVFVMRPVPTVNRLRPTLTFPPVVEMNVDGNDLLKATPDNPLYLKLVFSAWKINPNFGVLHPLANMYLYSTNEYALAQFPVKQFKGDLHPKIDTNVTVESDRIEGTADSGSVVSLLTPFGSSVQVKDGHFSLPIPPGSLVNVPIVRVKETLDGDEGIGKAYVSNPFSIQAKKLVLLTPGDVADLTKKVDNKSNPARVFADKIKKLADVKFLRNGQELATPLDHLVVESEDREGTPDKKNYAESILAPLLNKSQASMTLKLRAQNSSDTIIAPSYMEASELFPAGRPVEPYQLTVALMPELKDPAAVINSAIHIPAAHGLKRLTPKPVISLKDQAFGKLTILAQGQLSTSDQQHHINLIYHDGRGGQVSLATKQPIATIDTQTSTELTAGWYQAATPGTLNDKGIFVDVPANVRRGTYTGTLKWFFEAVP</sequence>
<accession>A0ABV5WR77</accession>
<gene>
    <name evidence="1" type="ORF">ACFFLI_02095</name>
</gene>
<proteinExistence type="predicted"/>